<organism evidence="1 2">
    <name type="scientific">Mongoliitalea lutea</name>
    <dbReference type="NCBI Taxonomy" id="849756"/>
    <lineage>
        <taxon>Bacteria</taxon>
        <taxon>Pseudomonadati</taxon>
        <taxon>Bacteroidota</taxon>
        <taxon>Cytophagia</taxon>
        <taxon>Cytophagales</taxon>
        <taxon>Cyclobacteriaceae</taxon>
        <taxon>Mongoliitalea</taxon>
    </lineage>
</organism>
<protein>
    <recommendedName>
        <fullName evidence="3">Terpene synthase</fullName>
    </recommendedName>
</protein>
<dbReference type="RefSeq" id="WP_189579532.1">
    <property type="nucleotide sequence ID" value="NZ_BMYF01000005.1"/>
</dbReference>
<dbReference type="EMBL" id="BMYF01000005">
    <property type="protein sequence ID" value="GHB32309.1"/>
    <property type="molecule type" value="Genomic_DNA"/>
</dbReference>
<reference evidence="1" key="1">
    <citation type="journal article" date="2014" name="Int. J. Syst. Evol. Microbiol.">
        <title>Complete genome sequence of Corynebacterium casei LMG S-19264T (=DSM 44701T), isolated from a smear-ripened cheese.</title>
        <authorList>
            <consortium name="US DOE Joint Genome Institute (JGI-PGF)"/>
            <person name="Walter F."/>
            <person name="Albersmeier A."/>
            <person name="Kalinowski J."/>
            <person name="Ruckert C."/>
        </authorList>
    </citation>
    <scope>NUCLEOTIDE SEQUENCE</scope>
    <source>
        <strain evidence="1">KCTC 23224</strain>
    </source>
</reference>
<comment type="caution">
    <text evidence="1">The sequence shown here is derived from an EMBL/GenBank/DDBJ whole genome shotgun (WGS) entry which is preliminary data.</text>
</comment>
<proteinExistence type="predicted"/>
<dbReference type="Gene3D" id="1.10.600.10">
    <property type="entry name" value="Farnesyl Diphosphate Synthase"/>
    <property type="match status" value="1"/>
</dbReference>
<evidence type="ECO:0008006" key="3">
    <source>
        <dbReference type="Google" id="ProtNLM"/>
    </source>
</evidence>
<gene>
    <name evidence="1" type="ORF">GCM10008106_11620</name>
</gene>
<dbReference type="Pfam" id="PF19086">
    <property type="entry name" value="Terpene_syn_C_2"/>
    <property type="match status" value="1"/>
</dbReference>
<dbReference type="InterPro" id="IPR008949">
    <property type="entry name" value="Isoprenoid_synthase_dom_sf"/>
</dbReference>
<accession>A0A8J3CXH7</accession>
<keyword evidence="2" id="KW-1185">Reference proteome</keyword>
<sequence length="323" mass="37580">MKHVSKSQITTTHGLLSDFDRHYPKELVYWDSLEWQLFTWLNKQGLLKNEVEHVRTQVSAILKFAPRLFPYTNPRLQLLFAKLFTLLFIMDDQADHHKGNFWEEAWNKHLKGGAHDLIAPCMEVIQLINLHRSTGHSSALVLLLQEFIYAGMQEKVRWNKEGSLHYQAYLDFKTQSSGVKIAFECLHIAHPEIGLILSPNQFALLKQKLSALIILSNDLDSYPKELAVGDTNNLVILYQQQRKIKLSSAIANVRTHLKDEWKALDDLLLKQYHKFHQGKESPYSVSKTIKEQVEWRQSITKVLAIFFGCKHWASFDTGRYQKR</sequence>
<dbReference type="SUPFAM" id="SSF48576">
    <property type="entry name" value="Terpenoid synthases"/>
    <property type="match status" value="1"/>
</dbReference>
<evidence type="ECO:0000313" key="1">
    <source>
        <dbReference type="EMBL" id="GHB32309.1"/>
    </source>
</evidence>
<name>A0A8J3CXH7_9BACT</name>
<dbReference type="Proteomes" id="UP000642809">
    <property type="component" value="Unassembled WGS sequence"/>
</dbReference>
<dbReference type="AlphaFoldDB" id="A0A8J3CXH7"/>
<evidence type="ECO:0000313" key="2">
    <source>
        <dbReference type="Proteomes" id="UP000642809"/>
    </source>
</evidence>
<reference evidence="1" key="2">
    <citation type="submission" date="2020-09" db="EMBL/GenBank/DDBJ databases">
        <authorList>
            <person name="Sun Q."/>
            <person name="Kim S."/>
        </authorList>
    </citation>
    <scope>NUCLEOTIDE SEQUENCE</scope>
    <source>
        <strain evidence="1">KCTC 23224</strain>
    </source>
</reference>